<keyword evidence="1" id="KW-1188">Viral release from host cell</keyword>
<feature type="region of interest" description="Disordered" evidence="2">
    <location>
        <begin position="44"/>
        <end position="69"/>
    </location>
</feature>
<dbReference type="InterPro" id="IPR011055">
    <property type="entry name" value="Dup_hybrid_motif"/>
</dbReference>
<dbReference type="Proteomes" id="UP000295181">
    <property type="component" value="Unassembled WGS sequence"/>
</dbReference>
<reference evidence="4 5" key="1">
    <citation type="journal article" date="2019" name="Appl. Microbiol. Biotechnol.">
        <title>Uncovering carbohydrate metabolism through a genotype-phenotype association study of 56 lactic acid bacteria genomes.</title>
        <authorList>
            <person name="Buron-Moles G."/>
            <person name="Chailyan A."/>
            <person name="Dolejs I."/>
            <person name="Forster J."/>
            <person name="Miks M.H."/>
        </authorList>
    </citation>
    <scope>NUCLEOTIDE SEQUENCE [LARGE SCALE GENOMIC DNA]</scope>
    <source>
        <strain evidence="4 5">ATCC 4005</strain>
    </source>
</reference>
<dbReference type="EMBL" id="PUFP01000035">
    <property type="protein sequence ID" value="TDG78708.1"/>
    <property type="molecule type" value="Genomic_DNA"/>
</dbReference>
<accession>A0A4R5NPX1</accession>
<proteinExistence type="predicted"/>
<dbReference type="RefSeq" id="WP_056939063.1">
    <property type="nucleotide sequence ID" value="NZ_AZDM01000024.1"/>
</dbReference>
<feature type="domain" description="Phage tail tape measure protein" evidence="3">
    <location>
        <begin position="231"/>
        <end position="439"/>
    </location>
</feature>
<evidence type="ECO:0000313" key="5">
    <source>
        <dbReference type="Proteomes" id="UP000295181"/>
    </source>
</evidence>
<dbReference type="SUPFAM" id="SSF51261">
    <property type="entry name" value="Duplicated hybrid motif"/>
    <property type="match status" value="1"/>
</dbReference>
<evidence type="ECO:0000256" key="1">
    <source>
        <dbReference type="ARBA" id="ARBA00022612"/>
    </source>
</evidence>
<name>A0A4R5NPX1_LENBU</name>
<evidence type="ECO:0000256" key="2">
    <source>
        <dbReference type="SAM" id="MobiDB-lite"/>
    </source>
</evidence>
<comment type="caution">
    <text evidence="4">The sequence shown here is derived from an EMBL/GenBank/DDBJ whole genome shotgun (WGS) entry which is preliminary data.</text>
</comment>
<dbReference type="InterPro" id="IPR010090">
    <property type="entry name" value="Phage_tape_meas"/>
</dbReference>
<feature type="compositionally biased region" description="Basic and acidic residues" evidence="2">
    <location>
        <begin position="1071"/>
        <end position="1086"/>
    </location>
</feature>
<dbReference type="GeneID" id="72462240"/>
<feature type="region of interest" description="Disordered" evidence="2">
    <location>
        <begin position="1071"/>
        <end position="1113"/>
    </location>
</feature>
<feature type="region of interest" description="Disordered" evidence="2">
    <location>
        <begin position="1528"/>
        <end position="1547"/>
    </location>
</feature>
<organism evidence="4 5">
    <name type="scientific">Lentilactobacillus buchneri DSM 20057</name>
    <dbReference type="NCBI Taxonomy" id="1423728"/>
    <lineage>
        <taxon>Bacteria</taxon>
        <taxon>Bacillati</taxon>
        <taxon>Bacillota</taxon>
        <taxon>Bacilli</taxon>
        <taxon>Lactobacillales</taxon>
        <taxon>Lactobacillaceae</taxon>
        <taxon>Lentilactobacillus</taxon>
    </lineage>
</organism>
<dbReference type="PANTHER" id="PTHR37813">
    <property type="entry name" value="FELS-2 PROPHAGE PROTEIN"/>
    <property type="match status" value="1"/>
</dbReference>
<sequence>MADSPYRVGYDIEAKVDYSQIKDATKAAGELIEKLERLGKLPNGSSTAAGEISKQARTAANETEKLASQKRKLTIETKKAANAESDLKNNIKQTNNAGKDFNQTSHNVKTVGEQSKSAAGDMNVLQRSIEKVKSIGKGAFGYVSEHVKRLGEHSEATRKKLDRLNKTGKRFRDAGYSMLPVSAALGASFLKGAKDATQLQNRYTIIRNLIKTGGESTAASINNTRKMMSQGRDMSLKYGVSQNSIAKGYEQLVRRGYQSNQALAAQKTYLQGSIASGDKYSDVVTTAASAIESFGLKSKNTIKMTENTKKAVNQMAYAADLTATSFSDLGEAMKFAGPDAYGAHQTLSQTSAAIGELSNAHIEGSQAGTSLRQIYQRLINPPQKGKAPNALKQLGLNKNSFRDAKNNLLPIADIFDKLSSRMKGMSRTQRGGIYAALFGANASSAANVLGTHVKQLKELTGQVAKAQKQGKGGYVAGLSQKNLHSWQNQFKRFKTSVDQLGMSFAKSVLPTLTPMVEKLNNLVTAFGKLPKPMKQAIAYGTAFVALAGPLMVGVGSIASTAAVLGLGASKTGGGIGKLGKAFLPSALKDVGKSSTSTAADALGGLSKGGKFLEGAKGLAKRIPLLGTAISATSLIGINKKNAGRKIGDFGGSVAGMTAGASAGAALGSVIPGLGTAVGGLIGGAAGGIAGSSLGKTVGGWFQKQIPGIKKSVSPAFKSVGKWIGKEWKSAGKFVGGIGSWFKGVGKGIDKKVIKPVAGAFKSVIKTAGKLKSGVAHAIAAPFEFAVGLVHRYIVKPLKKPVTAVLTWIRKKWKAFSKTAGSLWHSIGNAVGRAWRSGLKVVSNIWKSTSKWLGKAWNSFASTAGKYWEKITSPIKKVWHSAVGYVKSLWNGATNWLSKEWHSLSKSAGNIFTAVGDAIKRPIKAAWDYISNIFGKIGNAVGNVTKSVGKVFDKVAKWAGGVTKEGKHALGAHANGGLITSQHNALVGEAGPELAYTVNGRKARILGAAGPHITKVKPGERILNARDTAKVMGGGLGHALPGYANGTSTLGRTAKTSDKEVKAGLNKVAKDYDSTTKKSKKSLDKFSKNSKSAWNGVTKDTKSRSQKIQKNTVGDYDDLQKGSIRQLSQLQSGNNSQWKSILNQTGKRTNSLRKSTVSDFNSMQQGSQKQMNQLESGIIAAAKATAIGFGKEMGRMKGYAHSAMGGAIGQLNQGISGIDSVLGQFGGNHSVIKPIKYAHGSNGQLTENQMAMVNDATAGPRQELIVRNNNVYAPQGKNRVLPLHKGDQVLNGRQSQEFAAMQGIAHYAKGSGVSKSGLRKIADTNSSHPTKAFNNEYNVHIDLGGSTLQKGSTALGKNSSNKLGPAWSKAMWGVIQDAIQGGGSAAGGNWRHSPGAGFHVTSGFGYRGATAGGMADHDGNDFSGAKTVHSVHGGTVIYAGGAPANWGGGNGIGENLVTKGSDGWYVIYQEFNGKNNSGAPMYVHRGDTVKTGQRVAALGPSGTHVHIGVSRHNPFSNSGSTTAGWNDLLKMHGHSSGTPKSRKSDGRLTKLAKAELGKKALKWVGDNLGISNDLGSIGGKPVGDLETLIRKAAKAMHATIPGGKWMYYMLHMIQNESGGRAGIKGIDDHDGTGAAMGLLQYKRSTFNSYAVKGHKNILSAWDQLLAFFNNSHYKTDIGIGYNGKVGEWRGRGSGPSGSRRYANGGWAGKASIFGEVAGEPEVAINPKRKSADNLIDQTIEARATADKSSPSADYLNSIKALKVKQSRPKIEPKITLNFNGDISDEKTMNKAVDKFKRGLTDVLTQINDEFGLDDSVW</sequence>
<dbReference type="PANTHER" id="PTHR37813:SF1">
    <property type="entry name" value="FELS-2 PROPHAGE PROTEIN"/>
    <property type="match status" value="1"/>
</dbReference>
<evidence type="ECO:0000259" key="3">
    <source>
        <dbReference type="Pfam" id="PF10145"/>
    </source>
</evidence>
<dbReference type="Pfam" id="PF10145">
    <property type="entry name" value="PhageMin_Tail"/>
    <property type="match status" value="1"/>
</dbReference>
<dbReference type="Gene3D" id="2.70.70.10">
    <property type="entry name" value="Glucose Permease (Domain IIA)"/>
    <property type="match status" value="1"/>
</dbReference>
<dbReference type="NCBIfam" id="TIGR01760">
    <property type="entry name" value="tape_meas_TP901"/>
    <property type="match status" value="1"/>
</dbReference>
<protein>
    <recommendedName>
        <fullName evidence="3">Phage tail tape measure protein domain-containing protein</fullName>
    </recommendedName>
</protein>
<gene>
    <name evidence="4" type="ORF">C5L32_000509</name>
</gene>
<evidence type="ECO:0000313" key="4">
    <source>
        <dbReference type="EMBL" id="TDG78708.1"/>
    </source>
</evidence>